<proteinExistence type="predicted"/>
<evidence type="ECO:0000313" key="5">
    <source>
        <dbReference type="Proteomes" id="UP000001901"/>
    </source>
</evidence>
<dbReference type="KEGG" id="apo:Arcpr_0940"/>
<dbReference type="AlphaFoldDB" id="D2RI76"/>
<dbReference type="PANTHER" id="PTHR11089">
    <property type="entry name" value="GTP-BINDING PROTEIN-RELATED"/>
    <property type="match status" value="1"/>
</dbReference>
<keyword evidence="5" id="KW-1185">Reference proteome</keyword>
<dbReference type="eggNOG" id="arCOG00350">
    <property type="taxonomic scope" value="Archaea"/>
</dbReference>
<dbReference type="InterPro" id="IPR027417">
    <property type="entry name" value="P-loop_NTPase"/>
</dbReference>
<dbReference type="InterPro" id="IPR006073">
    <property type="entry name" value="GTP-bd"/>
</dbReference>
<evidence type="ECO:0000313" key="4">
    <source>
        <dbReference type="EMBL" id="ADB58001.1"/>
    </source>
</evidence>
<dbReference type="STRING" id="572546.Arcpr_0940"/>
<dbReference type="InterPro" id="IPR023179">
    <property type="entry name" value="GTP-bd_ortho_bundle_sf"/>
</dbReference>
<dbReference type="HOGENOM" id="CLU_011106_1_2_2"/>
<dbReference type="GO" id="GO:0005525">
    <property type="term" value="F:GTP binding"/>
    <property type="evidence" value="ECO:0007669"/>
    <property type="project" value="UniProtKB-KW"/>
</dbReference>
<sequence>MILKEIESSDGVLEVVDARCPNELRCIKLEDKIEELGKPFWIIINKVDLVPKEFADRCKKFLKRESNAVDVIHVSSKKFYGFWILRRSLKNYFKDTDKKVKLVLIGYPNVGKSSLINMLAQYTAASTAPVPGHTKGKQWIRISGKIVLSDTPGIIPREYASKDWAKILFPRDVEESALILLEKIEKAEGSNFKELYGFDPKADEDTLVKIAQRFGYLKKGGEPDTHRASQKILSDWNSCRLTAWWL</sequence>
<dbReference type="PANTHER" id="PTHR11089:SF30">
    <property type="entry name" value="GUANINE NUCLEOTIDE-BINDING PROTEIN-LIKE 3 HOMOLOG"/>
    <property type="match status" value="1"/>
</dbReference>
<dbReference type="Proteomes" id="UP000001901">
    <property type="component" value="Chromosome"/>
</dbReference>
<dbReference type="SUPFAM" id="SSF52540">
    <property type="entry name" value="P-loop containing nucleoside triphosphate hydrolases"/>
    <property type="match status" value="1"/>
</dbReference>
<dbReference type="Gene3D" id="3.40.50.300">
    <property type="entry name" value="P-loop containing nucleotide triphosphate hydrolases"/>
    <property type="match status" value="1"/>
</dbReference>
<feature type="domain" description="G" evidence="3">
    <location>
        <begin position="102"/>
        <end position="178"/>
    </location>
</feature>
<evidence type="ECO:0000256" key="2">
    <source>
        <dbReference type="ARBA" id="ARBA00023134"/>
    </source>
</evidence>
<dbReference type="PRINTS" id="PR00326">
    <property type="entry name" value="GTP1OBG"/>
</dbReference>
<organism evidence="4 5">
    <name type="scientific">Archaeoglobus profundus (strain DSM 5631 / JCM 9629 / NBRC 100127 / Av18)</name>
    <dbReference type="NCBI Taxonomy" id="572546"/>
    <lineage>
        <taxon>Archaea</taxon>
        <taxon>Methanobacteriati</taxon>
        <taxon>Methanobacteriota</taxon>
        <taxon>Archaeoglobi</taxon>
        <taxon>Archaeoglobales</taxon>
        <taxon>Archaeoglobaceae</taxon>
        <taxon>Archaeoglobus</taxon>
    </lineage>
</organism>
<name>D2RI76_ARCPA</name>
<dbReference type="EMBL" id="CP001857">
    <property type="protein sequence ID" value="ADB58001.1"/>
    <property type="molecule type" value="Genomic_DNA"/>
</dbReference>
<gene>
    <name evidence="4" type="ordered locus">Arcpr_0940</name>
</gene>
<evidence type="ECO:0000259" key="3">
    <source>
        <dbReference type="Pfam" id="PF01926"/>
    </source>
</evidence>
<keyword evidence="1" id="KW-0547">Nucleotide-binding</keyword>
<dbReference type="InterPro" id="IPR050755">
    <property type="entry name" value="TRAFAC_YlqF/YawG_RiboMat"/>
</dbReference>
<accession>D2RI76</accession>
<protein>
    <submittedName>
        <fullName evidence="4">GTP-binding protein HSR1-related protein</fullName>
    </submittedName>
</protein>
<dbReference type="PaxDb" id="572546-Arcpr_0940"/>
<dbReference type="Gene3D" id="1.10.1580.10">
    <property type="match status" value="1"/>
</dbReference>
<evidence type="ECO:0000256" key="1">
    <source>
        <dbReference type="ARBA" id="ARBA00022741"/>
    </source>
</evidence>
<keyword evidence="2" id="KW-0342">GTP-binding</keyword>
<dbReference type="Pfam" id="PF01926">
    <property type="entry name" value="MMR_HSR1"/>
    <property type="match status" value="1"/>
</dbReference>
<reference evidence="4 5" key="1">
    <citation type="journal article" date="2010" name="Stand. Genomic Sci.">
        <title>Complete genome sequence of Archaeoglobus profundus type strain (AV18).</title>
        <authorList>
            <person name="von Jan M."/>
            <person name="Lapidus A."/>
            <person name="Del Rio T.G."/>
            <person name="Copeland A."/>
            <person name="Tice H."/>
            <person name="Cheng J.F."/>
            <person name="Lucas S."/>
            <person name="Chen F."/>
            <person name="Nolan M."/>
            <person name="Goodwin L."/>
            <person name="Han C."/>
            <person name="Pitluck S."/>
            <person name="Liolios K."/>
            <person name="Ivanova N."/>
            <person name="Mavromatis K."/>
            <person name="Ovchinnikova G."/>
            <person name="Chertkov O."/>
            <person name="Pati A."/>
            <person name="Chen A."/>
            <person name="Palaniappan K."/>
            <person name="Land M."/>
            <person name="Hauser L."/>
            <person name="Chang Y.J."/>
            <person name="Jeffries C.D."/>
            <person name="Saunders E."/>
            <person name="Brettin T."/>
            <person name="Detter J.C."/>
            <person name="Chain P."/>
            <person name="Eichinger K."/>
            <person name="Huber H."/>
            <person name="Spring S."/>
            <person name="Rohde M."/>
            <person name="Goker M."/>
            <person name="Wirth R."/>
            <person name="Woyke T."/>
            <person name="Bristow J."/>
            <person name="Eisen J.A."/>
            <person name="Markowitz V."/>
            <person name="Hugenholtz P."/>
            <person name="Kyrpides N.C."/>
            <person name="Klenk H.P."/>
        </authorList>
    </citation>
    <scope>NUCLEOTIDE SEQUENCE [LARGE SCALE GENOMIC DNA]</scope>
    <source>
        <strain evidence="5">DSM 5631 / JCM 9629 / NBRC 100127 / Av18</strain>
    </source>
</reference>